<evidence type="ECO:0000256" key="1">
    <source>
        <dbReference type="ARBA" id="ARBA00022737"/>
    </source>
</evidence>
<keyword evidence="4" id="KW-1185">Reference proteome</keyword>
<feature type="domain" description="MucBP" evidence="2">
    <location>
        <begin position="66"/>
        <end position="125"/>
    </location>
</feature>
<dbReference type="Gene3D" id="3.10.20.320">
    <property type="entry name" value="Putative peptidoglycan bound protein (lpxtg motif)"/>
    <property type="match status" value="1"/>
</dbReference>
<gene>
    <name evidence="3" type="ORF">ACFQZ7_08740</name>
</gene>
<evidence type="ECO:0000313" key="4">
    <source>
        <dbReference type="Proteomes" id="UP001597104"/>
    </source>
</evidence>
<name>A0ABW3ECG9_9LACO</name>
<dbReference type="EMBL" id="JBHTIO010000040">
    <property type="protein sequence ID" value="MFD0897807.1"/>
    <property type="molecule type" value="Genomic_DNA"/>
</dbReference>
<sequence length="369" mass="42960">MNFLKRLKTFFNPQQVATVQLPLGENYQPIARRRPVLLPSATQNAYLPITSTQLQPSTHVQPDSFVLVFYYTETGETLARPQIVSGVRGQAFNITEHQFADYYLSRIENYHGYFVYPQAIIQLIYAHQPAAPVIVFHFDENHHLLTSPEYLVGLLGQHYETHFLESRRYRVQHVTTNQVGRFGAHTKIVTYSYRLRHIRWANRYLTGFVRLTTDVVSYRTPNGEPLADKLPVNTIWRVYQKVQTTDRKTWYDLGSQWVPTANTERIDRYQQPQVRTIAAPTFQQAAVIPGSRRAVVDFIPRRALRTWTQPYGDPANYLQHGQIVNIIHGVILANNSVWYELEDHTWLEEHYLRLLSAGQNFPTPIKRVK</sequence>
<organism evidence="3 4">
    <name type="scientific">Loigolactobacillus binensis</name>
    <dbReference type="NCBI Taxonomy" id="2559922"/>
    <lineage>
        <taxon>Bacteria</taxon>
        <taxon>Bacillati</taxon>
        <taxon>Bacillota</taxon>
        <taxon>Bacilli</taxon>
        <taxon>Lactobacillales</taxon>
        <taxon>Lactobacillaceae</taxon>
        <taxon>Loigolactobacillus</taxon>
    </lineage>
</organism>
<evidence type="ECO:0000259" key="2">
    <source>
        <dbReference type="Pfam" id="PF06458"/>
    </source>
</evidence>
<keyword evidence="1" id="KW-0677">Repeat</keyword>
<feature type="domain" description="MucBP" evidence="2">
    <location>
        <begin position="132"/>
        <end position="194"/>
    </location>
</feature>
<reference evidence="4" key="1">
    <citation type="journal article" date="2019" name="Int. J. Syst. Evol. Microbiol.">
        <title>The Global Catalogue of Microorganisms (GCM) 10K type strain sequencing project: providing services to taxonomists for standard genome sequencing and annotation.</title>
        <authorList>
            <consortium name="The Broad Institute Genomics Platform"/>
            <consortium name="The Broad Institute Genome Sequencing Center for Infectious Disease"/>
            <person name="Wu L."/>
            <person name="Ma J."/>
        </authorList>
    </citation>
    <scope>NUCLEOTIDE SEQUENCE [LARGE SCALE GENOMIC DNA]</scope>
    <source>
        <strain evidence="4">CCM 8925</strain>
    </source>
</reference>
<dbReference type="InterPro" id="IPR009459">
    <property type="entry name" value="MucBP_dom"/>
</dbReference>
<accession>A0ABW3ECG9</accession>
<comment type="caution">
    <text evidence="3">The sequence shown here is derived from an EMBL/GenBank/DDBJ whole genome shotgun (WGS) entry which is preliminary data.</text>
</comment>
<protein>
    <submittedName>
        <fullName evidence="3">MucBP domain-containing protein</fullName>
    </submittedName>
</protein>
<evidence type="ECO:0000313" key="3">
    <source>
        <dbReference type="EMBL" id="MFD0897807.1"/>
    </source>
</evidence>
<proteinExistence type="predicted"/>
<dbReference type="Proteomes" id="UP001597104">
    <property type="component" value="Unassembled WGS sequence"/>
</dbReference>
<dbReference type="Pfam" id="PF06458">
    <property type="entry name" value="MucBP"/>
    <property type="match status" value="2"/>
</dbReference>
<dbReference type="RefSeq" id="WP_137638121.1">
    <property type="nucleotide sequence ID" value="NZ_BJDN01000018.1"/>
</dbReference>